<dbReference type="PROSITE" id="PS50850">
    <property type="entry name" value="MFS"/>
    <property type="match status" value="1"/>
</dbReference>
<dbReference type="SUPFAM" id="SSF103473">
    <property type="entry name" value="MFS general substrate transporter"/>
    <property type="match status" value="1"/>
</dbReference>
<evidence type="ECO:0000256" key="2">
    <source>
        <dbReference type="ARBA" id="ARBA00010992"/>
    </source>
</evidence>
<dbReference type="Pfam" id="PF00083">
    <property type="entry name" value="Sugar_tr"/>
    <property type="match status" value="1"/>
</dbReference>
<dbReference type="EMBL" id="BTFZ01000001">
    <property type="protein sequence ID" value="GMM33300.1"/>
    <property type="molecule type" value="Genomic_DNA"/>
</dbReference>
<dbReference type="PANTHER" id="PTHR23503:SF8">
    <property type="entry name" value="FACILITATED GLUCOSE TRANSPORTER PROTEIN 1"/>
    <property type="match status" value="1"/>
</dbReference>
<dbReference type="PANTHER" id="PTHR23503">
    <property type="entry name" value="SOLUTE CARRIER FAMILY 2"/>
    <property type="match status" value="1"/>
</dbReference>
<feature type="signal peptide" evidence="8">
    <location>
        <begin position="1"/>
        <end position="17"/>
    </location>
</feature>
<keyword evidence="8" id="KW-0732">Signal</keyword>
<evidence type="ECO:0000313" key="10">
    <source>
        <dbReference type="EMBL" id="GMM33300.1"/>
    </source>
</evidence>
<feature type="transmembrane region" description="Helical" evidence="7">
    <location>
        <begin position="67"/>
        <end position="86"/>
    </location>
</feature>
<accession>A0AAV5QFS0</accession>
<protein>
    <recommendedName>
        <fullName evidence="9">Major facilitator superfamily (MFS) profile domain-containing protein</fullName>
    </recommendedName>
</protein>
<evidence type="ECO:0000256" key="5">
    <source>
        <dbReference type="ARBA" id="ARBA00022989"/>
    </source>
</evidence>
<feature type="transmembrane region" description="Helical" evidence="7">
    <location>
        <begin position="183"/>
        <end position="204"/>
    </location>
</feature>
<keyword evidence="11" id="KW-1185">Reference proteome</keyword>
<dbReference type="GO" id="GO:0016020">
    <property type="term" value="C:membrane"/>
    <property type="evidence" value="ECO:0007669"/>
    <property type="project" value="UniProtKB-SubCell"/>
</dbReference>
<feature type="transmembrane region" description="Helical" evidence="7">
    <location>
        <begin position="451"/>
        <end position="472"/>
    </location>
</feature>
<dbReference type="InterPro" id="IPR045263">
    <property type="entry name" value="GLUT"/>
</dbReference>
<keyword evidence="4 7" id="KW-0812">Transmembrane</keyword>
<organism evidence="10 11">
    <name type="scientific">Saccharomycopsis crataegensis</name>
    <dbReference type="NCBI Taxonomy" id="43959"/>
    <lineage>
        <taxon>Eukaryota</taxon>
        <taxon>Fungi</taxon>
        <taxon>Dikarya</taxon>
        <taxon>Ascomycota</taxon>
        <taxon>Saccharomycotina</taxon>
        <taxon>Saccharomycetes</taxon>
        <taxon>Saccharomycopsidaceae</taxon>
        <taxon>Saccharomycopsis</taxon>
    </lineage>
</organism>
<evidence type="ECO:0000256" key="7">
    <source>
        <dbReference type="SAM" id="Phobius"/>
    </source>
</evidence>
<evidence type="ECO:0000256" key="8">
    <source>
        <dbReference type="SAM" id="SignalP"/>
    </source>
</evidence>
<evidence type="ECO:0000256" key="4">
    <source>
        <dbReference type="ARBA" id="ARBA00022692"/>
    </source>
</evidence>
<feature type="transmembrane region" description="Helical" evidence="7">
    <location>
        <begin position="360"/>
        <end position="381"/>
    </location>
</feature>
<feature type="chain" id="PRO_5043753045" description="Major facilitator superfamily (MFS) profile domain-containing protein" evidence="8">
    <location>
        <begin position="18"/>
        <end position="492"/>
    </location>
</feature>
<evidence type="ECO:0000313" key="11">
    <source>
        <dbReference type="Proteomes" id="UP001360560"/>
    </source>
</evidence>
<dbReference type="Gene3D" id="1.20.1250.20">
    <property type="entry name" value="MFS general substrate transporter like domains"/>
    <property type="match status" value="1"/>
</dbReference>
<gene>
    <name evidence="10" type="ORF">DASC09_006250</name>
</gene>
<dbReference type="RefSeq" id="XP_064850300.1">
    <property type="nucleotide sequence ID" value="XM_064994228.1"/>
</dbReference>
<comment type="subcellular location">
    <subcellularLocation>
        <location evidence="1">Membrane</location>
        <topology evidence="1">Multi-pass membrane protein</topology>
    </subcellularLocation>
</comment>
<feature type="transmembrane region" description="Helical" evidence="7">
    <location>
        <begin position="155"/>
        <end position="177"/>
    </location>
</feature>
<dbReference type="GeneID" id="90071279"/>
<feature type="transmembrane region" description="Helical" evidence="7">
    <location>
        <begin position="332"/>
        <end position="353"/>
    </location>
</feature>
<feature type="domain" description="Major facilitator superfamily (MFS) profile" evidence="9">
    <location>
        <begin position="12"/>
        <end position="476"/>
    </location>
</feature>
<dbReference type="Proteomes" id="UP001360560">
    <property type="component" value="Unassembled WGS sequence"/>
</dbReference>
<reference evidence="10 11" key="1">
    <citation type="journal article" date="2023" name="Elife">
        <title>Identification of key yeast species and microbe-microbe interactions impacting larval growth of Drosophila in the wild.</title>
        <authorList>
            <person name="Mure A."/>
            <person name="Sugiura Y."/>
            <person name="Maeda R."/>
            <person name="Honda K."/>
            <person name="Sakurai N."/>
            <person name="Takahashi Y."/>
            <person name="Watada M."/>
            <person name="Katoh T."/>
            <person name="Gotoh A."/>
            <person name="Gotoh Y."/>
            <person name="Taniguchi I."/>
            <person name="Nakamura K."/>
            <person name="Hayashi T."/>
            <person name="Katayama T."/>
            <person name="Uemura T."/>
            <person name="Hattori Y."/>
        </authorList>
    </citation>
    <scope>NUCLEOTIDE SEQUENCE [LARGE SCALE GENOMIC DNA]</scope>
    <source>
        <strain evidence="10 11">SC-9</strain>
    </source>
</reference>
<keyword evidence="5 7" id="KW-1133">Transmembrane helix</keyword>
<evidence type="ECO:0000256" key="1">
    <source>
        <dbReference type="ARBA" id="ARBA00004141"/>
    </source>
</evidence>
<feature type="transmembrane region" description="Helical" evidence="7">
    <location>
        <begin position="121"/>
        <end position="143"/>
    </location>
</feature>
<dbReference type="InterPro" id="IPR020846">
    <property type="entry name" value="MFS_dom"/>
</dbReference>
<dbReference type="InterPro" id="IPR005828">
    <property type="entry name" value="MFS_sugar_transport-like"/>
</dbReference>
<dbReference type="InterPro" id="IPR005829">
    <property type="entry name" value="Sugar_transporter_CS"/>
</dbReference>
<keyword evidence="6 7" id="KW-0472">Membrane</keyword>
<keyword evidence="3" id="KW-0813">Transport</keyword>
<dbReference type="PRINTS" id="PR00171">
    <property type="entry name" value="SUGRTRNSPORT"/>
</dbReference>
<dbReference type="PROSITE" id="PS00216">
    <property type="entry name" value="SUGAR_TRANSPORT_1"/>
    <property type="match status" value="2"/>
</dbReference>
<evidence type="ECO:0000259" key="9">
    <source>
        <dbReference type="PROSITE" id="PS50850"/>
    </source>
</evidence>
<name>A0AAV5QFS0_9ASCO</name>
<proteinExistence type="inferred from homology"/>
<evidence type="ECO:0000256" key="6">
    <source>
        <dbReference type="ARBA" id="ARBA00023136"/>
    </source>
</evidence>
<dbReference type="InterPro" id="IPR003663">
    <property type="entry name" value="Sugar/inositol_transpt"/>
</dbReference>
<feature type="transmembrane region" description="Helical" evidence="7">
    <location>
        <begin position="422"/>
        <end position="445"/>
    </location>
</feature>
<dbReference type="GO" id="GO:0015149">
    <property type="term" value="F:hexose transmembrane transporter activity"/>
    <property type="evidence" value="ECO:0007669"/>
    <property type="project" value="TreeGrafter"/>
</dbReference>
<comment type="caution">
    <text evidence="10">The sequence shown here is derived from an EMBL/GenBank/DDBJ whole genome shotgun (WGS) entry which is preliminary data.</text>
</comment>
<feature type="transmembrane region" description="Helical" evidence="7">
    <location>
        <begin position="387"/>
        <end position="410"/>
    </location>
</feature>
<comment type="similarity">
    <text evidence="2">Belongs to the major facilitator superfamily. Sugar transporter (TC 2.A.1.1) family.</text>
</comment>
<dbReference type="AlphaFoldDB" id="A0AAV5QFS0"/>
<sequence>MPSGHTTKLLLSTGVACLGSLQYGYHMAELNAPESVLSCRDNIDGPGPSWFIDHGYSPCVPLDSSEIGLVTSIFSIGGLIGSMIASPLSDKLGRKNSSFFNTSFFIIGSLLETFSNNKSRLVFGRFISGLGAGSSIVNTPLFISEIATNDSKGFLGSLNQFSMNVGILLTQLLAVRWANTSQWRYLLFMGFLIAAANIVGLLFINESPKWLVQHNKIDLAKKSLRDLRHPDDYSDEDVSNEISQWVSEISRSTVAMPTIESESLLPSSSDDPIEFAPKPSNITILQYLTSPEYYNSRLIVSIIMVGQQLCGINSIIFYGVSIISFLFPQHAVSLNCAISFVNVMVTYVTATIVDRAGRRPLLIGSISVMGIACLITVHGIVGEHSYLTVFAIFLYIAAFAMGLGPIPFLLISEVTQLQATSVAQSFGTVLNWVATFLIGYLFPILHTKLGGYVFGIFGISCAIVGISVWYLFPETKGKKNYGEIFGVMTRLD</sequence>
<feature type="transmembrane region" description="Helical" evidence="7">
    <location>
        <begin position="298"/>
        <end position="326"/>
    </location>
</feature>
<dbReference type="PROSITE" id="PS00217">
    <property type="entry name" value="SUGAR_TRANSPORT_2"/>
    <property type="match status" value="1"/>
</dbReference>
<dbReference type="InterPro" id="IPR036259">
    <property type="entry name" value="MFS_trans_sf"/>
</dbReference>
<evidence type="ECO:0000256" key="3">
    <source>
        <dbReference type="ARBA" id="ARBA00022448"/>
    </source>
</evidence>